<keyword evidence="2" id="KW-1185">Reference proteome</keyword>
<evidence type="ECO:0000313" key="2">
    <source>
        <dbReference type="Proteomes" id="UP001266305"/>
    </source>
</evidence>
<evidence type="ECO:0000313" key="1">
    <source>
        <dbReference type="EMBL" id="KAK2094546.1"/>
    </source>
</evidence>
<name>A0ABQ9UC33_SAGOE</name>
<protein>
    <submittedName>
        <fullName evidence="1">Uncharacterized protein</fullName>
    </submittedName>
</protein>
<dbReference type="Proteomes" id="UP001266305">
    <property type="component" value="Unassembled WGS sequence"/>
</dbReference>
<proteinExistence type="predicted"/>
<accession>A0ABQ9UC33</accession>
<dbReference type="EMBL" id="JASSZA010000014">
    <property type="protein sequence ID" value="KAK2094546.1"/>
    <property type="molecule type" value="Genomic_DNA"/>
</dbReference>
<organism evidence="1 2">
    <name type="scientific">Saguinus oedipus</name>
    <name type="common">Cotton-top tamarin</name>
    <name type="synonym">Oedipomidas oedipus</name>
    <dbReference type="NCBI Taxonomy" id="9490"/>
    <lineage>
        <taxon>Eukaryota</taxon>
        <taxon>Metazoa</taxon>
        <taxon>Chordata</taxon>
        <taxon>Craniata</taxon>
        <taxon>Vertebrata</taxon>
        <taxon>Euteleostomi</taxon>
        <taxon>Mammalia</taxon>
        <taxon>Eutheria</taxon>
        <taxon>Euarchontoglires</taxon>
        <taxon>Primates</taxon>
        <taxon>Haplorrhini</taxon>
        <taxon>Platyrrhini</taxon>
        <taxon>Cebidae</taxon>
        <taxon>Callitrichinae</taxon>
        <taxon>Saguinus</taxon>
    </lineage>
</organism>
<gene>
    <name evidence="1" type="ORF">P7K49_028284</name>
</gene>
<comment type="caution">
    <text evidence="1">The sequence shown here is derived from an EMBL/GenBank/DDBJ whole genome shotgun (WGS) entry which is preliminary data.</text>
</comment>
<sequence>MQTKFSYLNGFLDSFPKKSLLHHIHIKKTPTNIVYVHGDATAGVLKYLTLNVLRATQRIPMAITEHLLSSAQLSQNAYIQVWPKQKSEPGFTVAVGTGRSCPDHFSVSLLPFTAMAWSQALQSLLTCPRSCS</sequence>
<reference evidence="1 2" key="1">
    <citation type="submission" date="2023-05" db="EMBL/GenBank/DDBJ databases">
        <title>B98-5 Cell Line De Novo Hybrid Assembly: An Optical Mapping Approach.</title>
        <authorList>
            <person name="Kananen K."/>
            <person name="Auerbach J.A."/>
            <person name="Kautto E."/>
            <person name="Blachly J.S."/>
        </authorList>
    </citation>
    <scope>NUCLEOTIDE SEQUENCE [LARGE SCALE GENOMIC DNA]</scope>
    <source>
        <strain evidence="1">B95-8</strain>
        <tissue evidence="1">Cell line</tissue>
    </source>
</reference>